<dbReference type="RefSeq" id="WP_068142161.1">
    <property type="nucleotide sequence ID" value="NZ_CP042914.1"/>
</dbReference>
<dbReference type="PANTHER" id="PTHR43037">
    <property type="entry name" value="UNNAMED PRODUCT-RELATED"/>
    <property type="match status" value="1"/>
</dbReference>
<protein>
    <submittedName>
        <fullName evidence="4">Phospholipase/Carboxylesterase</fullName>
    </submittedName>
</protein>
<dbReference type="Pfam" id="PF10503">
    <property type="entry name" value="Esterase_PHB"/>
    <property type="match status" value="1"/>
</dbReference>
<keyword evidence="1" id="KW-0732">Signal</keyword>
<evidence type="ECO:0000256" key="3">
    <source>
        <dbReference type="SAM" id="MobiDB-lite"/>
    </source>
</evidence>
<dbReference type="OrthoDB" id="270827at2"/>
<dbReference type="GO" id="GO:0005576">
    <property type="term" value="C:extracellular region"/>
    <property type="evidence" value="ECO:0007669"/>
    <property type="project" value="InterPro"/>
</dbReference>
<dbReference type="PANTHER" id="PTHR43037:SF1">
    <property type="entry name" value="BLL1128 PROTEIN"/>
    <property type="match status" value="1"/>
</dbReference>
<name>A0A5B9QY78_9BACT</name>
<keyword evidence="5" id="KW-1185">Reference proteome</keyword>
<dbReference type="InterPro" id="IPR010126">
    <property type="entry name" value="Esterase_phb"/>
</dbReference>
<feature type="region of interest" description="Disordered" evidence="3">
    <location>
        <begin position="1"/>
        <end position="32"/>
    </location>
</feature>
<dbReference type="KEGG" id="rul:UC8_48420"/>
<organism evidence="4 5">
    <name type="scientific">Roseimaritima ulvae</name>
    <dbReference type="NCBI Taxonomy" id="980254"/>
    <lineage>
        <taxon>Bacteria</taxon>
        <taxon>Pseudomonadati</taxon>
        <taxon>Planctomycetota</taxon>
        <taxon>Planctomycetia</taxon>
        <taxon>Pirellulales</taxon>
        <taxon>Pirellulaceae</taxon>
        <taxon>Roseimaritima</taxon>
    </lineage>
</organism>
<dbReference type="GO" id="GO:0016787">
    <property type="term" value="F:hydrolase activity"/>
    <property type="evidence" value="ECO:0007669"/>
    <property type="project" value="UniProtKB-KW"/>
</dbReference>
<evidence type="ECO:0000313" key="4">
    <source>
        <dbReference type="EMBL" id="QEG42800.1"/>
    </source>
</evidence>
<dbReference type="Proteomes" id="UP000325286">
    <property type="component" value="Chromosome"/>
</dbReference>
<evidence type="ECO:0000256" key="1">
    <source>
        <dbReference type="ARBA" id="ARBA00022729"/>
    </source>
</evidence>
<proteinExistence type="predicted"/>
<dbReference type="InterPro" id="IPR050955">
    <property type="entry name" value="Plant_Biomass_Hydrol_Est"/>
</dbReference>
<evidence type="ECO:0000313" key="5">
    <source>
        <dbReference type="Proteomes" id="UP000325286"/>
    </source>
</evidence>
<sequence>MNRLPSSDTWNTQTEITQSKGRQPQLSPFPSSLASNSPNAFFVPARYEKNYAYPLVVWLHHDGATEQQVSQVLPHVSVQNYVGVGIRGSRAADAAGHRYDWVQTAGGIAQAEQSVMDAIENASQRYSIHPERVFIAGYKAGGTMAQRIALRCPSQFAGVISLGGGFPGGCRPLANLQQARELNMWMAFATECKEFSLDAMTDDLRLLNAAKMRVEVQQLEASDEMLAPVLRQVDQWIMSLVTGQTQPRCVPDWDTVPVEFSAN</sequence>
<dbReference type="InterPro" id="IPR029058">
    <property type="entry name" value="AB_hydrolase_fold"/>
</dbReference>
<evidence type="ECO:0000256" key="2">
    <source>
        <dbReference type="ARBA" id="ARBA00022801"/>
    </source>
</evidence>
<dbReference type="SUPFAM" id="SSF53474">
    <property type="entry name" value="alpha/beta-Hydrolases"/>
    <property type="match status" value="1"/>
</dbReference>
<dbReference type="EMBL" id="CP042914">
    <property type="protein sequence ID" value="QEG42800.1"/>
    <property type="molecule type" value="Genomic_DNA"/>
</dbReference>
<dbReference type="AlphaFoldDB" id="A0A5B9QY78"/>
<reference evidence="4 5" key="1">
    <citation type="submission" date="2019-08" db="EMBL/GenBank/DDBJ databases">
        <title>Deep-cultivation of Planctomycetes and their phenomic and genomic characterization uncovers novel biology.</title>
        <authorList>
            <person name="Wiegand S."/>
            <person name="Jogler M."/>
            <person name="Boedeker C."/>
            <person name="Pinto D."/>
            <person name="Vollmers J."/>
            <person name="Rivas-Marin E."/>
            <person name="Kohn T."/>
            <person name="Peeters S.H."/>
            <person name="Heuer A."/>
            <person name="Rast P."/>
            <person name="Oberbeckmann S."/>
            <person name="Bunk B."/>
            <person name="Jeske O."/>
            <person name="Meyerdierks A."/>
            <person name="Storesund J.E."/>
            <person name="Kallscheuer N."/>
            <person name="Luecker S."/>
            <person name="Lage O.M."/>
            <person name="Pohl T."/>
            <person name="Merkel B.J."/>
            <person name="Hornburger P."/>
            <person name="Mueller R.-W."/>
            <person name="Bruemmer F."/>
            <person name="Labrenz M."/>
            <person name="Spormann A.M."/>
            <person name="Op den Camp H."/>
            <person name="Overmann J."/>
            <person name="Amann R."/>
            <person name="Jetten M.S.M."/>
            <person name="Mascher T."/>
            <person name="Medema M.H."/>
            <person name="Devos D.P."/>
            <person name="Kaster A.-K."/>
            <person name="Ovreas L."/>
            <person name="Rohde M."/>
            <person name="Galperin M.Y."/>
            <person name="Jogler C."/>
        </authorList>
    </citation>
    <scope>NUCLEOTIDE SEQUENCE [LARGE SCALE GENOMIC DNA]</scope>
    <source>
        <strain evidence="4 5">UC8</strain>
    </source>
</reference>
<accession>A0A5B9QY78</accession>
<gene>
    <name evidence="4" type="ORF">UC8_48420</name>
</gene>
<keyword evidence="2" id="KW-0378">Hydrolase</keyword>
<dbReference type="Gene3D" id="3.40.50.1820">
    <property type="entry name" value="alpha/beta hydrolase"/>
    <property type="match status" value="1"/>
</dbReference>